<gene>
    <name evidence="1" type="ORF">CUJ89_20960</name>
</gene>
<protein>
    <submittedName>
        <fullName evidence="1">Uncharacterized protein</fullName>
    </submittedName>
</protein>
<name>A0A2Z5N078_BURPY</name>
<dbReference type="AlphaFoldDB" id="A0A2Z5N078"/>
<dbReference type="Proteomes" id="UP000253104">
    <property type="component" value="Chromosome mHSR5_B"/>
</dbReference>
<evidence type="ECO:0000313" key="2">
    <source>
        <dbReference type="Proteomes" id="UP000253104"/>
    </source>
</evidence>
<sequence length="64" mass="6901">MKRAPRASFAAATTDRHQASCHMRVRCGSRLRQSSLLPRPATGTTVATCGTTVVVRDSTVTLWA</sequence>
<dbReference type="EMBL" id="CP024903">
    <property type="protein sequence ID" value="AXF22961.1"/>
    <property type="molecule type" value="Genomic_DNA"/>
</dbReference>
<organism evidence="1 2">
    <name type="scientific">Burkholderia pyrrocinia</name>
    <name type="common">Pseudomonas pyrrocinia</name>
    <dbReference type="NCBI Taxonomy" id="60550"/>
    <lineage>
        <taxon>Bacteria</taxon>
        <taxon>Pseudomonadati</taxon>
        <taxon>Pseudomonadota</taxon>
        <taxon>Betaproteobacteria</taxon>
        <taxon>Burkholderiales</taxon>
        <taxon>Burkholderiaceae</taxon>
        <taxon>Burkholderia</taxon>
        <taxon>Burkholderia cepacia complex</taxon>
    </lineage>
</organism>
<evidence type="ECO:0000313" key="1">
    <source>
        <dbReference type="EMBL" id="AXF22961.1"/>
    </source>
</evidence>
<reference evidence="1 2" key="1">
    <citation type="journal article" date="2018" name="ISME J.">
        <title>Involvement of Burkholderiaceae and sulfurous volatiles in disease-suppressive soils.</title>
        <authorList>
            <person name="Carrion V.J."/>
            <person name="Cordovez V."/>
            <person name="Tyc O."/>
            <person name="Etalo D.W."/>
            <person name="de Bruijn I."/>
            <person name="de Jager V.C."/>
            <person name="Medema M.H."/>
            <person name="Eberl L."/>
            <person name="Raaijmakers J.M."/>
        </authorList>
    </citation>
    <scope>NUCLEOTIDE SEQUENCE [LARGE SCALE GENOMIC DNA]</scope>
    <source>
        <strain evidence="2">mHSR5</strain>
    </source>
</reference>
<proteinExistence type="predicted"/>
<accession>A0A2Z5N078</accession>